<protein>
    <submittedName>
        <fullName evidence="1">Uncharacterized protein</fullName>
    </submittedName>
</protein>
<organism evidence="1 2">
    <name type="scientific">Prevotella disiens FB035-09AN</name>
    <dbReference type="NCBI Taxonomy" id="866771"/>
    <lineage>
        <taxon>Bacteria</taxon>
        <taxon>Pseudomonadati</taxon>
        <taxon>Bacteroidota</taxon>
        <taxon>Bacteroidia</taxon>
        <taxon>Bacteroidales</taxon>
        <taxon>Prevotellaceae</taxon>
        <taxon>Prevotella</taxon>
    </lineage>
</organism>
<sequence>MQEVFPHAQNGVYKDSDCNPLSELPVLIEVTGDVCHYG</sequence>
<evidence type="ECO:0000313" key="2">
    <source>
        <dbReference type="Proteomes" id="UP000003610"/>
    </source>
</evidence>
<comment type="caution">
    <text evidence="1">The sequence shown here is derived from an EMBL/GenBank/DDBJ whole genome shotgun (WGS) entry which is preliminary data.</text>
</comment>
<gene>
    <name evidence="1" type="ORF">HMPREF9296_2518</name>
</gene>
<dbReference type="EMBL" id="AEDO01000013">
    <property type="protein sequence ID" value="EFL46791.1"/>
    <property type="molecule type" value="Genomic_DNA"/>
</dbReference>
<evidence type="ECO:0000313" key="1">
    <source>
        <dbReference type="EMBL" id="EFL46791.1"/>
    </source>
</evidence>
<dbReference type="Proteomes" id="UP000003610">
    <property type="component" value="Unassembled WGS sequence"/>
</dbReference>
<name>E1KNY2_9BACT</name>
<accession>E1KNY2</accession>
<dbReference type="AlphaFoldDB" id="E1KNY2"/>
<reference evidence="1 2" key="1">
    <citation type="submission" date="2010-08" db="EMBL/GenBank/DDBJ databases">
        <authorList>
            <person name="Durkin A.S."/>
            <person name="Madupu R."/>
            <person name="Torralba M."/>
            <person name="Gillis M."/>
            <person name="Methe B."/>
            <person name="Sutton G."/>
            <person name="Nelson K.E."/>
        </authorList>
    </citation>
    <scope>NUCLEOTIDE SEQUENCE [LARGE SCALE GENOMIC DNA]</scope>
    <source>
        <strain evidence="1 2">FB035-09AN</strain>
    </source>
</reference>
<proteinExistence type="predicted"/>